<dbReference type="SUPFAM" id="SSF50891">
    <property type="entry name" value="Cyclophilin-like"/>
    <property type="match status" value="1"/>
</dbReference>
<evidence type="ECO:0000313" key="3">
    <source>
        <dbReference type="Proteomes" id="UP000321523"/>
    </source>
</evidence>
<protein>
    <recommendedName>
        <fullName evidence="1">Cyclophilin-like domain-containing protein</fullName>
    </recommendedName>
</protein>
<sequence>MLAKGWQLTADLEDGAASRDFAALLPLELTLRDYHGTEKVADLPVRLSTEGAPDGTDPAIGDIAYYAPWGNIAIYYRDFGYSSGLVRLGRIEGGVSGLAGKDPVVVRIETIVTEAD</sequence>
<reference evidence="2 3" key="1">
    <citation type="submission" date="2019-07" db="EMBL/GenBank/DDBJ databases">
        <title>Whole genome shotgun sequence of Skermanella aerolata NBRC 106429.</title>
        <authorList>
            <person name="Hosoyama A."/>
            <person name="Uohara A."/>
            <person name="Ohji S."/>
            <person name="Ichikawa N."/>
        </authorList>
    </citation>
    <scope>NUCLEOTIDE SEQUENCE [LARGE SCALE GENOMIC DNA]</scope>
    <source>
        <strain evidence="2 3">NBRC 106429</strain>
    </source>
</reference>
<dbReference type="Pfam" id="PF18050">
    <property type="entry name" value="Cyclophil_like2"/>
    <property type="match status" value="1"/>
</dbReference>
<organism evidence="2 3">
    <name type="scientific">Skermanella aerolata</name>
    <dbReference type="NCBI Taxonomy" id="393310"/>
    <lineage>
        <taxon>Bacteria</taxon>
        <taxon>Pseudomonadati</taxon>
        <taxon>Pseudomonadota</taxon>
        <taxon>Alphaproteobacteria</taxon>
        <taxon>Rhodospirillales</taxon>
        <taxon>Azospirillaceae</taxon>
        <taxon>Skermanella</taxon>
    </lineage>
</organism>
<dbReference type="Gene3D" id="2.40.100.20">
    <property type="match status" value="1"/>
</dbReference>
<name>A0A512DJ20_9PROT</name>
<dbReference type="AlphaFoldDB" id="A0A512DJ20"/>
<dbReference type="EMBL" id="BJYZ01000002">
    <property type="protein sequence ID" value="GEO36452.1"/>
    <property type="molecule type" value="Genomic_DNA"/>
</dbReference>
<gene>
    <name evidence="2" type="ORF">SAE02_06000</name>
</gene>
<keyword evidence="3" id="KW-1185">Reference proteome</keyword>
<evidence type="ECO:0000259" key="1">
    <source>
        <dbReference type="Pfam" id="PF18050"/>
    </source>
</evidence>
<comment type="caution">
    <text evidence="2">The sequence shown here is derived from an EMBL/GenBank/DDBJ whole genome shotgun (WGS) entry which is preliminary data.</text>
</comment>
<dbReference type="InterPro" id="IPR029000">
    <property type="entry name" value="Cyclophilin-like_dom_sf"/>
</dbReference>
<dbReference type="InterPro" id="IPR041183">
    <property type="entry name" value="Cyclophilin-like"/>
</dbReference>
<evidence type="ECO:0000313" key="2">
    <source>
        <dbReference type="EMBL" id="GEO36452.1"/>
    </source>
</evidence>
<accession>A0A512DJ20</accession>
<dbReference type="Proteomes" id="UP000321523">
    <property type="component" value="Unassembled WGS sequence"/>
</dbReference>
<feature type="domain" description="Cyclophilin-like" evidence="1">
    <location>
        <begin position="4"/>
        <end position="109"/>
    </location>
</feature>
<proteinExistence type="predicted"/>